<evidence type="ECO:0000313" key="3">
    <source>
        <dbReference type="Proteomes" id="UP001433071"/>
    </source>
</evidence>
<dbReference type="EMBL" id="JAMYQB010000020">
    <property type="protein sequence ID" value="MER9406858.1"/>
    <property type="molecule type" value="Genomic_DNA"/>
</dbReference>
<evidence type="ECO:0000259" key="1">
    <source>
        <dbReference type="PROSITE" id="PS50943"/>
    </source>
</evidence>
<dbReference type="InterPro" id="IPR001387">
    <property type="entry name" value="Cro/C1-type_HTH"/>
</dbReference>
<reference evidence="2 3" key="1">
    <citation type="journal article" date="2024" name="Proc. Natl. Acad. Sci. U.S.A.">
        <title>The evolutionary genomics of adaptation to stress in wild rhizobium bacteria.</title>
        <authorList>
            <person name="Kehlet-Delgado H."/>
            <person name="Montoya A.P."/>
            <person name="Jensen K.T."/>
            <person name="Wendlandt C.E."/>
            <person name="Dexheimer C."/>
            <person name="Roberts M."/>
            <person name="Torres Martinez L."/>
            <person name="Friesen M.L."/>
            <person name="Griffitts J.S."/>
            <person name="Porter S.S."/>
        </authorList>
    </citation>
    <scope>NUCLEOTIDE SEQUENCE [LARGE SCALE GENOMIC DNA]</scope>
    <source>
        <strain evidence="2 3">M0641</strain>
    </source>
</reference>
<feature type="domain" description="HTH cro/C1-type" evidence="1">
    <location>
        <begin position="5"/>
        <end position="59"/>
    </location>
</feature>
<dbReference type="Pfam" id="PF01381">
    <property type="entry name" value="HTH_3"/>
    <property type="match status" value="1"/>
</dbReference>
<dbReference type="InterPro" id="IPR010982">
    <property type="entry name" value="Lambda_DNA-bd_dom_sf"/>
</dbReference>
<dbReference type="CDD" id="cd00093">
    <property type="entry name" value="HTH_XRE"/>
    <property type="match status" value="1"/>
</dbReference>
<sequence>MAERVREELARRRMSRQQLADIAKISISTLEKVLNGSRPFTVASIVRLEAALGITLRDQAFKPSSAGLNLGGYAKAGVAWLQGDYLTLRPSFEIAGAIYAYRMQIYWDDSQDCLAFREMDRLDAPFSQKGVVSMPNKSGQIYLYTNDQGQMRLVILGRPQIGGEIYGLIATLAVGAGSNLTPIAAPIALLPWPSTADPKLGRIQQEDAEYSDYQRHLTMIVQGGNARFLT</sequence>
<organism evidence="2 3">
    <name type="scientific">Mesorhizobium caraganae</name>
    <dbReference type="NCBI Taxonomy" id="483206"/>
    <lineage>
        <taxon>Bacteria</taxon>
        <taxon>Pseudomonadati</taxon>
        <taxon>Pseudomonadota</taxon>
        <taxon>Alphaproteobacteria</taxon>
        <taxon>Hyphomicrobiales</taxon>
        <taxon>Phyllobacteriaceae</taxon>
        <taxon>Mesorhizobium</taxon>
    </lineage>
</organism>
<dbReference type="PROSITE" id="PS50943">
    <property type="entry name" value="HTH_CROC1"/>
    <property type="match status" value="1"/>
</dbReference>
<protein>
    <submittedName>
        <fullName evidence="2">Helix-turn-helix domain-containing protein</fullName>
    </submittedName>
</protein>
<dbReference type="SMART" id="SM00530">
    <property type="entry name" value="HTH_XRE"/>
    <property type="match status" value="1"/>
</dbReference>
<comment type="caution">
    <text evidence="2">The sequence shown here is derived from an EMBL/GenBank/DDBJ whole genome shotgun (WGS) entry which is preliminary data.</text>
</comment>
<accession>A0ABV1Z4B4</accession>
<keyword evidence="3" id="KW-1185">Reference proteome</keyword>
<proteinExistence type="predicted"/>
<dbReference type="SUPFAM" id="SSF47413">
    <property type="entry name" value="lambda repressor-like DNA-binding domains"/>
    <property type="match status" value="1"/>
</dbReference>
<dbReference type="RefSeq" id="WP_352560272.1">
    <property type="nucleotide sequence ID" value="NZ_JAMYQB010000020.1"/>
</dbReference>
<gene>
    <name evidence="2" type="ORF">NKI36_22750</name>
</gene>
<name>A0ABV1Z4B4_9HYPH</name>
<dbReference type="Proteomes" id="UP001433071">
    <property type="component" value="Unassembled WGS sequence"/>
</dbReference>
<evidence type="ECO:0000313" key="2">
    <source>
        <dbReference type="EMBL" id="MER9406858.1"/>
    </source>
</evidence>
<dbReference type="Gene3D" id="1.10.260.40">
    <property type="entry name" value="lambda repressor-like DNA-binding domains"/>
    <property type="match status" value="1"/>
</dbReference>